<comment type="caution">
    <text evidence="1">The sequence shown here is derived from an EMBL/GenBank/DDBJ whole genome shotgun (WGS) entry which is preliminary data.</text>
</comment>
<name>A0ACB7RLF7_HYAAI</name>
<dbReference type="EMBL" id="CM023489">
    <property type="protein sequence ID" value="KAH6922631.1"/>
    <property type="molecule type" value="Genomic_DNA"/>
</dbReference>
<reference evidence="1" key="1">
    <citation type="submission" date="2020-05" db="EMBL/GenBank/DDBJ databases">
        <title>Large-scale comparative analyses of tick genomes elucidate their genetic diversity and vector capacities.</title>
        <authorList>
            <person name="Jia N."/>
            <person name="Wang J."/>
            <person name="Shi W."/>
            <person name="Du L."/>
            <person name="Sun Y."/>
            <person name="Zhan W."/>
            <person name="Jiang J."/>
            <person name="Wang Q."/>
            <person name="Zhang B."/>
            <person name="Ji P."/>
            <person name="Sakyi L.B."/>
            <person name="Cui X."/>
            <person name="Yuan T."/>
            <person name="Jiang B."/>
            <person name="Yang W."/>
            <person name="Lam T.T.-Y."/>
            <person name="Chang Q."/>
            <person name="Ding S."/>
            <person name="Wang X."/>
            <person name="Zhu J."/>
            <person name="Ruan X."/>
            <person name="Zhao L."/>
            <person name="Wei J."/>
            <person name="Que T."/>
            <person name="Du C."/>
            <person name="Cheng J."/>
            <person name="Dai P."/>
            <person name="Han X."/>
            <person name="Huang E."/>
            <person name="Gao Y."/>
            <person name="Liu J."/>
            <person name="Shao H."/>
            <person name="Ye R."/>
            <person name="Li L."/>
            <person name="Wei W."/>
            <person name="Wang X."/>
            <person name="Wang C."/>
            <person name="Yang T."/>
            <person name="Huo Q."/>
            <person name="Li W."/>
            <person name="Guo W."/>
            <person name="Chen H."/>
            <person name="Zhou L."/>
            <person name="Ni X."/>
            <person name="Tian J."/>
            <person name="Zhou Y."/>
            <person name="Sheng Y."/>
            <person name="Liu T."/>
            <person name="Pan Y."/>
            <person name="Xia L."/>
            <person name="Li J."/>
            <person name="Zhao F."/>
            <person name="Cao W."/>
        </authorList>
    </citation>
    <scope>NUCLEOTIDE SEQUENCE</scope>
    <source>
        <strain evidence="1">Hyas-2018</strain>
    </source>
</reference>
<protein>
    <submittedName>
        <fullName evidence="1">Uncharacterized protein</fullName>
    </submittedName>
</protein>
<evidence type="ECO:0000313" key="1">
    <source>
        <dbReference type="EMBL" id="KAH6922631.1"/>
    </source>
</evidence>
<evidence type="ECO:0000313" key="2">
    <source>
        <dbReference type="Proteomes" id="UP000821845"/>
    </source>
</evidence>
<gene>
    <name evidence="1" type="ORF">HPB50_017364</name>
</gene>
<sequence>MESTKKRPHQALSLEKKLQILQDLDRSGLSKTEVAKKFNIPKSTLSRILKNKEAIEGAVKNGTFTSRRMRMRTTPIPKPATDSNLPKACVEQSKSQGSYSSTSCIATGCPCYSLKIACISGAHSVGTLR</sequence>
<keyword evidence="2" id="KW-1185">Reference proteome</keyword>
<proteinExistence type="predicted"/>
<accession>A0ACB7RLF7</accession>
<dbReference type="Proteomes" id="UP000821845">
    <property type="component" value="Chromosome 9"/>
</dbReference>
<organism evidence="1 2">
    <name type="scientific">Hyalomma asiaticum</name>
    <name type="common">Tick</name>
    <dbReference type="NCBI Taxonomy" id="266040"/>
    <lineage>
        <taxon>Eukaryota</taxon>
        <taxon>Metazoa</taxon>
        <taxon>Ecdysozoa</taxon>
        <taxon>Arthropoda</taxon>
        <taxon>Chelicerata</taxon>
        <taxon>Arachnida</taxon>
        <taxon>Acari</taxon>
        <taxon>Parasitiformes</taxon>
        <taxon>Ixodida</taxon>
        <taxon>Ixodoidea</taxon>
        <taxon>Ixodidae</taxon>
        <taxon>Hyalomminae</taxon>
        <taxon>Hyalomma</taxon>
    </lineage>
</organism>